<dbReference type="AlphaFoldDB" id="A0A1F5B4K9"/>
<evidence type="ECO:0000313" key="1">
    <source>
        <dbReference type="EMBL" id="OGD25504.1"/>
    </source>
</evidence>
<proteinExistence type="predicted"/>
<evidence type="ECO:0008006" key="3">
    <source>
        <dbReference type="Google" id="ProtNLM"/>
    </source>
</evidence>
<sequence length="192" mass="22658">MALPTVHIRKEAFISLIFSVVDIFKRESFGFVLGYRPDKRRNYFLVTEFVPFANRNEKRYTEATWTRRTKKRFRRFQELISQLRLKYLGDFHSHPEFGGMICSPGLSDYDKADMIKNGHDLEFVISIFSRRHGKAVWESMPDGSIRGSYDQFNIEVHVYTLVLQKEDKAEPEKMQIVASEAIKTLNRMHSRQ</sequence>
<reference evidence="1 2" key="1">
    <citation type="journal article" date="2016" name="Nat. Commun.">
        <title>Thousands of microbial genomes shed light on interconnected biogeochemical processes in an aquifer system.</title>
        <authorList>
            <person name="Anantharaman K."/>
            <person name="Brown C.T."/>
            <person name="Hug L.A."/>
            <person name="Sharon I."/>
            <person name="Castelle C.J."/>
            <person name="Probst A.J."/>
            <person name="Thomas B.C."/>
            <person name="Singh A."/>
            <person name="Wilkins M.J."/>
            <person name="Karaoz U."/>
            <person name="Brodie E.L."/>
            <person name="Williams K.H."/>
            <person name="Hubbard S.S."/>
            <person name="Banfield J.F."/>
        </authorList>
    </citation>
    <scope>NUCLEOTIDE SEQUENCE [LARGE SCALE GENOMIC DNA]</scope>
</reference>
<dbReference type="EMBL" id="MEYK01000011">
    <property type="protein sequence ID" value="OGD25504.1"/>
    <property type="molecule type" value="Genomic_DNA"/>
</dbReference>
<accession>A0A1F5B4K9</accession>
<name>A0A1F5B4K9_9BACT</name>
<dbReference type="Proteomes" id="UP000176431">
    <property type="component" value="Unassembled WGS sequence"/>
</dbReference>
<gene>
    <name evidence="1" type="ORF">A2819_02010</name>
</gene>
<dbReference type="SUPFAM" id="SSF102712">
    <property type="entry name" value="JAB1/MPN domain"/>
    <property type="match status" value="1"/>
</dbReference>
<protein>
    <recommendedName>
        <fullName evidence="3">JAB domain-containing protein</fullName>
    </recommendedName>
</protein>
<dbReference type="Gene3D" id="3.40.140.10">
    <property type="entry name" value="Cytidine Deaminase, domain 2"/>
    <property type="match status" value="1"/>
</dbReference>
<evidence type="ECO:0000313" key="2">
    <source>
        <dbReference type="Proteomes" id="UP000176431"/>
    </source>
</evidence>
<organism evidence="1 2">
    <name type="scientific">Candidatus Azambacteria bacterium RIFCSPHIGHO2_01_FULL_40_24</name>
    <dbReference type="NCBI Taxonomy" id="1797301"/>
    <lineage>
        <taxon>Bacteria</taxon>
        <taxon>Candidatus Azamiibacteriota</taxon>
    </lineage>
</organism>
<comment type="caution">
    <text evidence="1">The sequence shown here is derived from an EMBL/GenBank/DDBJ whole genome shotgun (WGS) entry which is preliminary data.</text>
</comment>